<dbReference type="SUPFAM" id="SSF48726">
    <property type="entry name" value="Immunoglobulin"/>
    <property type="match status" value="1"/>
</dbReference>
<comment type="caution">
    <text evidence="1">The sequence shown here is derived from an EMBL/GenBank/DDBJ whole genome shotgun (WGS) entry which is preliminary data.</text>
</comment>
<dbReference type="PANTHER" id="PTHR21063">
    <property type="entry name" value="LFA-3"/>
    <property type="match status" value="1"/>
</dbReference>
<dbReference type="InterPro" id="IPR036179">
    <property type="entry name" value="Ig-like_dom_sf"/>
</dbReference>
<name>A0ABQ8L3G3_LABRO</name>
<evidence type="ECO:0000313" key="2">
    <source>
        <dbReference type="Proteomes" id="UP000830375"/>
    </source>
</evidence>
<organism evidence="1 2">
    <name type="scientific">Labeo rohita</name>
    <name type="common">Indian major carp</name>
    <name type="synonym">Cyprinus rohita</name>
    <dbReference type="NCBI Taxonomy" id="84645"/>
    <lineage>
        <taxon>Eukaryota</taxon>
        <taxon>Metazoa</taxon>
        <taxon>Chordata</taxon>
        <taxon>Craniata</taxon>
        <taxon>Vertebrata</taxon>
        <taxon>Euteleostomi</taxon>
        <taxon>Actinopterygii</taxon>
        <taxon>Neopterygii</taxon>
        <taxon>Teleostei</taxon>
        <taxon>Ostariophysi</taxon>
        <taxon>Cypriniformes</taxon>
        <taxon>Cyprinidae</taxon>
        <taxon>Labeoninae</taxon>
        <taxon>Labeonini</taxon>
        <taxon>Labeo</taxon>
    </lineage>
</organism>
<evidence type="ECO:0000313" key="1">
    <source>
        <dbReference type="EMBL" id="KAI2644716.1"/>
    </source>
</evidence>
<dbReference type="InterPro" id="IPR013783">
    <property type="entry name" value="Ig-like_fold"/>
</dbReference>
<proteinExistence type="predicted"/>
<gene>
    <name evidence="1" type="ORF">H4Q32_027438</name>
</gene>
<dbReference type="EMBL" id="JACTAM010002452">
    <property type="protein sequence ID" value="KAI2644716.1"/>
    <property type="molecule type" value="Genomic_DNA"/>
</dbReference>
<keyword evidence="2" id="KW-1185">Reference proteome</keyword>
<sequence>MMDNDQIQWWFGNKTTLIAEMNVTASKVTVNYNYNEKFRGRLKVNTQNGCLTIKNIRAEDAGHYGVQSNRMSKNFTVIVRGEFDFESVLFVAAFMQIQRST</sequence>
<dbReference type="PANTHER" id="PTHR21063:SF4">
    <property type="entry name" value="CD48 ANTIGEN-RELATED"/>
    <property type="match status" value="1"/>
</dbReference>
<dbReference type="Proteomes" id="UP000830375">
    <property type="component" value="Unassembled WGS sequence"/>
</dbReference>
<accession>A0ABQ8L3G3</accession>
<dbReference type="Gene3D" id="2.60.40.10">
    <property type="entry name" value="Immunoglobulins"/>
    <property type="match status" value="1"/>
</dbReference>
<reference evidence="1 2" key="1">
    <citation type="submission" date="2022-01" db="EMBL/GenBank/DDBJ databases">
        <title>A high-quality chromosome-level genome assembly of rohu carp, Labeo rohita.</title>
        <authorList>
            <person name="Arick M.A. II"/>
            <person name="Hsu C.-Y."/>
            <person name="Magbanua Z."/>
            <person name="Pechanova O."/>
            <person name="Grover C."/>
            <person name="Miller E."/>
            <person name="Thrash A."/>
            <person name="Ezzel L."/>
            <person name="Alam S."/>
            <person name="Benzie J."/>
            <person name="Hamilton M."/>
            <person name="Karsi A."/>
            <person name="Lawrence M.L."/>
            <person name="Peterson D.G."/>
        </authorList>
    </citation>
    <scope>NUCLEOTIDE SEQUENCE [LARGE SCALE GENOMIC DNA]</scope>
    <source>
        <strain evidence="2">BAU-BD-2019</strain>
        <tissue evidence="1">Blood</tissue>
    </source>
</reference>
<protein>
    <submittedName>
        <fullName evidence="1">Uncharacterized protein</fullName>
    </submittedName>
</protein>